<evidence type="ECO:0000256" key="3">
    <source>
        <dbReference type="ARBA" id="ARBA00006743"/>
    </source>
</evidence>
<comment type="caution">
    <text evidence="9">The sequence shown here is derived from an EMBL/GenBank/DDBJ whole genome shotgun (WGS) entry which is preliminary data.</text>
</comment>
<dbReference type="Gene3D" id="3.20.20.220">
    <property type="match status" value="1"/>
</dbReference>
<accession>A0A549YFB6</accession>
<comment type="catalytic activity">
    <reaction evidence="7">
        <text>(6S)-5-methyl-5,6,7,8-tetrahydrofolate + NAD(+) = (6R)-5,10-methylene-5,6,7,8-tetrahydrofolate + NADH + H(+)</text>
        <dbReference type="Rhea" id="RHEA:19821"/>
        <dbReference type="ChEBI" id="CHEBI:15378"/>
        <dbReference type="ChEBI" id="CHEBI:15636"/>
        <dbReference type="ChEBI" id="CHEBI:18608"/>
        <dbReference type="ChEBI" id="CHEBI:57540"/>
        <dbReference type="ChEBI" id="CHEBI:57945"/>
        <dbReference type="EC" id="1.5.1.54"/>
    </reaction>
    <physiologicalReaction direction="right-to-left" evidence="7">
        <dbReference type="Rhea" id="RHEA:19823"/>
    </physiologicalReaction>
</comment>
<dbReference type="PANTHER" id="PTHR45754:SF3">
    <property type="entry name" value="METHYLENETETRAHYDROFOLATE REDUCTASE (NADPH)"/>
    <property type="match status" value="1"/>
</dbReference>
<comment type="similarity">
    <text evidence="3 8">Belongs to the methylenetetrahydrofolate reductase family.</text>
</comment>
<evidence type="ECO:0000256" key="7">
    <source>
        <dbReference type="ARBA" id="ARBA00048628"/>
    </source>
</evidence>
<dbReference type="SUPFAM" id="SSF51730">
    <property type="entry name" value="FAD-linked oxidoreductase"/>
    <property type="match status" value="1"/>
</dbReference>
<proteinExistence type="inferred from homology"/>
<dbReference type="GO" id="GO:0035999">
    <property type="term" value="P:tetrahydrofolate interconversion"/>
    <property type="evidence" value="ECO:0007669"/>
    <property type="project" value="UniProtKB-UniPathway"/>
</dbReference>
<dbReference type="EMBL" id="VJMZ01000001">
    <property type="protein sequence ID" value="TRM10572.1"/>
    <property type="molecule type" value="Genomic_DNA"/>
</dbReference>
<evidence type="ECO:0000313" key="10">
    <source>
        <dbReference type="Proteomes" id="UP000319280"/>
    </source>
</evidence>
<name>A0A549YFB6_9BACI</name>
<reference evidence="9 10" key="1">
    <citation type="submission" date="2019-07" db="EMBL/GenBank/DDBJ databases">
        <title>Genomic analysis of Lentibacillus sp. NKC851-2.</title>
        <authorList>
            <person name="Oh Y.J."/>
        </authorList>
    </citation>
    <scope>NUCLEOTIDE SEQUENCE [LARGE SCALE GENOMIC DNA]</scope>
    <source>
        <strain evidence="9 10">NKC851-2</strain>
    </source>
</reference>
<dbReference type="GO" id="GO:0071949">
    <property type="term" value="F:FAD binding"/>
    <property type="evidence" value="ECO:0007669"/>
    <property type="project" value="TreeGrafter"/>
</dbReference>
<comment type="cofactor">
    <cofactor evidence="1 8">
        <name>FAD</name>
        <dbReference type="ChEBI" id="CHEBI:57692"/>
    </cofactor>
</comment>
<dbReference type="Proteomes" id="UP000319280">
    <property type="component" value="Unassembled WGS sequence"/>
</dbReference>
<dbReference type="Pfam" id="PF02219">
    <property type="entry name" value="MTHFR"/>
    <property type="match status" value="1"/>
</dbReference>
<dbReference type="PANTHER" id="PTHR45754">
    <property type="entry name" value="METHYLENETETRAHYDROFOLATE REDUCTASE"/>
    <property type="match status" value="1"/>
</dbReference>
<dbReference type="AlphaFoldDB" id="A0A549YFB6"/>
<evidence type="ECO:0000256" key="5">
    <source>
        <dbReference type="ARBA" id="ARBA00022827"/>
    </source>
</evidence>
<protein>
    <recommendedName>
        <fullName evidence="8">Methylenetetrahydrofolate reductase</fullName>
    </recommendedName>
</protein>
<dbReference type="GO" id="GO:0005829">
    <property type="term" value="C:cytosol"/>
    <property type="evidence" value="ECO:0007669"/>
    <property type="project" value="TreeGrafter"/>
</dbReference>
<dbReference type="UniPathway" id="UPA00193"/>
<evidence type="ECO:0000256" key="2">
    <source>
        <dbReference type="ARBA" id="ARBA00004777"/>
    </source>
</evidence>
<keyword evidence="10" id="KW-1185">Reference proteome</keyword>
<gene>
    <name evidence="9" type="ORF">FH966_01900</name>
</gene>
<evidence type="ECO:0000256" key="6">
    <source>
        <dbReference type="ARBA" id="ARBA00023002"/>
    </source>
</evidence>
<evidence type="ECO:0000313" key="9">
    <source>
        <dbReference type="EMBL" id="TRM10572.1"/>
    </source>
</evidence>
<dbReference type="GO" id="GO:0009086">
    <property type="term" value="P:methionine biosynthetic process"/>
    <property type="evidence" value="ECO:0007669"/>
    <property type="project" value="TreeGrafter"/>
</dbReference>
<keyword evidence="5 8" id="KW-0274">FAD</keyword>
<evidence type="ECO:0000256" key="1">
    <source>
        <dbReference type="ARBA" id="ARBA00001974"/>
    </source>
</evidence>
<evidence type="ECO:0000256" key="4">
    <source>
        <dbReference type="ARBA" id="ARBA00022630"/>
    </source>
</evidence>
<dbReference type="InterPro" id="IPR003171">
    <property type="entry name" value="Mehydrof_redctse-like"/>
</dbReference>
<keyword evidence="6 8" id="KW-0560">Oxidoreductase</keyword>
<comment type="pathway">
    <text evidence="2 8">One-carbon metabolism; tetrahydrofolate interconversion.</text>
</comment>
<organism evidence="9 10">
    <name type="scientific">Lentibacillus cibarius</name>
    <dbReference type="NCBI Taxonomy" id="2583219"/>
    <lineage>
        <taxon>Bacteria</taxon>
        <taxon>Bacillati</taxon>
        <taxon>Bacillota</taxon>
        <taxon>Bacilli</taxon>
        <taxon>Bacillales</taxon>
        <taxon>Bacillaceae</taxon>
        <taxon>Lentibacillus</taxon>
    </lineage>
</organism>
<evidence type="ECO:0000256" key="8">
    <source>
        <dbReference type="RuleBase" id="RU003862"/>
    </source>
</evidence>
<sequence length="277" mass="30561">MTMMDQQTSATLFNQTGGPRFELIPTNGIVERATAALPSQATLTITCSPTNGINATVDKAIALAPHFARVIPHIAARMIRSDDHLNVVLDRLAAHDVNDVFIVGGDQEKPLGPYHCGLDLLQSLATHDNRALHIGIPAYPEGHPHIDTDTLQQDLKAKAPLAHYMVTQMCFDPEQVLAWLQQQRASGVQLPCYLGIPGPVKLNKLLRIAPRIGVTDSLRFLRKNLKLSRKLMRGYDPSDLVNAYTPYLNESDYGIAGFHMYTFNELETLKTVEEGGD</sequence>
<dbReference type="GO" id="GO:0106312">
    <property type="term" value="F:methylenetetrahydrofolate reductase (NADH) activity"/>
    <property type="evidence" value="ECO:0007669"/>
    <property type="project" value="UniProtKB-EC"/>
</dbReference>
<keyword evidence="4 8" id="KW-0285">Flavoprotein</keyword>
<dbReference type="InterPro" id="IPR029041">
    <property type="entry name" value="FAD-linked_oxidoreductase-like"/>
</dbReference>